<dbReference type="EMBL" id="JBHTOP010000002">
    <property type="protein sequence ID" value="MFD1670814.1"/>
    <property type="molecule type" value="Genomic_DNA"/>
</dbReference>
<dbReference type="Proteomes" id="UP001597267">
    <property type="component" value="Unassembled WGS sequence"/>
</dbReference>
<keyword evidence="5" id="KW-1185">Reference proteome</keyword>
<organism evidence="4 5">
    <name type="scientific">Agrilactobacillus yilanensis</name>
    <dbReference type="NCBI Taxonomy" id="2485997"/>
    <lineage>
        <taxon>Bacteria</taxon>
        <taxon>Bacillati</taxon>
        <taxon>Bacillota</taxon>
        <taxon>Bacilli</taxon>
        <taxon>Lactobacillales</taxon>
        <taxon>Lactobacillaceae</taxon>
        <taxon>Agrilactobacillus</taxon>
    </lineage>
</organism>
<dbReference type="InterPro" id="IPR050832">
    <property type="entry name" value="Bact_Acetyltransf"/>
</dbReference>
<evidence type="ECO:0000256" key="1">
    <source>
        <dbReference type="ARBA" id="ARBA00022679"/>
    </source>
</evidence>
<dbReference type="RefSeq" id="WP_125712662.1">
    <property type="nucleotide sequence ID" value="NZ_JBHTOP010000002.1"/>
</dbReference>
<dbReference type="EC" id="2.3.-.-" evidence="4"/>
<evidence type="ECO:0000259" key="3">
    <source>
        <dbReference type="PROSITE" id="PS51186"/>
    </source>
</evidence>
<evidence type="ECO:0000313" key="5">
    <source>
        <dbReference type="Proteomes" id="UP001597267"/>
    </source>
</evidence>
<dbReference type="InterPro" id="IPR016181">
    <property type="entry name" value="Acyl_CoA_acyltransferase"/>
</dbReference>
<dbReference type="GO" id="GO:0016746">
    <property type="term" value="F:acyltransferase activity"/>
    <property type="evidence" value="ECO:0007669"/>
    <property type="project" value="UniProtKB-KW"/>
</dbReference>
<accession>A0ABW4J389</accession>
<keyword evidence="2 4" id="KW-0012">Acyltransferase</keyword>
<dbReference type="Gene3D" id="3.40.630.30">
    <property type="match status" value="1"/>
</dbReference>
<protein>
    <submittedName>
        <fullName evidence="4">GNAT family N-acetyltransferase</fullName>
        <ecNumber evidence="4">2.3.-.-</ecNumber>
    </submittedName>
</protein>
<sequence>MLFKKPTAADNQSINDLVQQAYSAAPQSYDLMTSAAKALMGPESFQNSLELAAVSKTQIIGYGLLRPVTIRSEINLVTGLNLSILAVRPAYQRQGIGQQLVAALEQNAVMAGYTFITVVGQPDYYQRLGYIPASQFGLETPADKPTAAHLLKVLGPNQLKFKRTIGQDTAVFES</sequence>
<dbReference type="PROSITE" id="PS51186">
    <property type="entry name" value="GNAT"/>
    <property type="match status" value="1"/>
</dbReference>
<dbReference type="CDD" id="cd04301">
    <property type="entry name" value="NAT_SF"/>
    <property type="match status" value="1"/>
</dbReference>
<dbReference type="PANTHER" id="PTHR43877">
    <property type="entry name" value="AMINOALKYLPHOSPHONATE N-ACETYLTRANSFERASE-RELATED-RELATED"/>
    <property type="match status" value="1"/>
</dbReference>
<name>A0ABW4J389_9LACO</name>
<evidence type="ECO:0000313" key="4">
    <source>
        <dbReference type="EMBL" id="MFD1670814.1"/>
    </source>
</evidence>
<proteinExistence type="predicted"/>
<reference evidence="5" key="1">
    <citation type="journal article" date="2019" name="Int. J. Syst. Evol. Microbiol.">
        <title>The Global Catalogue of Microorganisms (GCM) 10K type strain sequencing project: providing services to taxonomists for standard genome sequencing and annotation.</title>
        <authorList>
            <consortium name="The Broad Institute Genomics Platform"/>
            <consortium name="The Broad Institute Genome Sequencing Center for Infectious Disease"/>
            <person name="Wu L."/>
            <person name="Ma J."/>
        </authorList>
    </citation>
    <scope>NUCLEOTIDE SEQUENCE [LARGE SCALE GENOMIC DNA]</scope>
    <source>
        <strain evidence="5">CCM 8896</strain>
    </source>
</reference>
<comment type="caution">
    <text evidence="4">The sequence shown here is derived from an EMBL/GenBank/DDBJ whole genome shotgun (WGS) entry which is preliminary data.</text>
</comment>
<keyword evidence="1 4" id="KW-0808">Transferase</keyword>
<evidence type="ECO:0000256" key="2">
    <source>
        <dbReference type="ARBA" id="ARBA00023315"/>
    </source>
</evidence>
<dbReference type="Pfam" id="PF13508">
    <property type="entry name" value="Acetyltransf_7"/>
    <property type="match status" value="1"/>
</dbReference>
<feature type="domain" description="N-acetyltransferase" evidence="3">
    <location>
        <begin position="1"/>
        <end position="155"/>
    </location>
</feature>
<dbReference type="PANTHER" id="PTHR43877:SF1">
    <property type="entry name" value="ACETYLTRANSFERASE"/>
    <property type="match status" value="1"/>
</dbReference>
<dbReference type="SUPFAM" id="SSF55729">
    <property type="entry name" value="Acyl-CoA N-acyltransferases (Nat)"/>
    <property type="match status" value="1"/>
</dbReference>
<dbReference type="InterPro" id="IPR000182">
    <property type="entry name" value="GNAT_dom"/>
</dbReference>
<gene>
    <name evidence="4" type="ORF">ACFQ5M_01750</name>
</gene>